<dbReference type="Pfam" id="PF24883">
    <property type="entry name" value="NPHP3_N"/>
    <property type="match status" value="1"/>
</dbReference>
<dbReference type="InterPro" id="IPR056884">
    <property type="entry name" value="NPHP3-like_N"/>
</dbReference>
<dbReference type="Proteomes" id="UP000799767">
    <property type="component" value="Unassembled WGS sequence"/>
</dbReference>
<dbReference type="OrthoDB" id="1577640at2759"/>
<dbReference type="RefSeq" id="XP_033588189.1">
    <property type="nucleotide sequence ID" value="XM_033732066.1"/>
</dbReference>
<keyword evidence="2" id="KW-0040">ANK repeat</keyword>
<proteinExistence type="predicted"/>
<evidence type="ECO:0000259" key="3">
    <source>
        <dbReference type="Pfam" id="PF24883"/>
    </source>
</evidence>
<reference evidence="4" key="1">
    <citation type="journal article" date="2020" name="Stud. Mycol.">
        <title>101 Dothideomycetes genomes: a test case for predicting lifestyles and emergence of pathogens.</title>
        <authorList>
            <person name="Haridas S."/>
            <person name="Albert R."/>
            <person name="Binder M."/>
            <person name="Bloem J."/>
            <person name="Labutti K."/>
            <person name="Salamov A."/>
            <person name="Andreopoulos B."/>
            <person name="Baker S."/>
            <person name="Barry K."/>
            <person name="Bills G."/>
            <person name="Bluhm B."/>
            <person name="Cannon C."/>
            <person name="Castanera R."/>
            <person name="Culley D."/>
            <person name="Daum C."/>
            <person name="Ezra D."/>
            <person name="Gonzalez J."/>
            <person name="Henrissat B."/>
            <person name="Kuo A."/>
            <person name="Liang C."/>
            <person name="Lipzen A."/>
            <person name="Lutzoni F."/>
            <person name="Magnuson J."/>
            <person name="Mondo S."/>
            <person name="Nolan M."/>
            <person name="Ohm R."/>
            <person name="Pangilinan J."/>
            <person name="Park H.-J."/>
            <person name="Ramirez L."/>
            <person name="Alfaro M."/>
            <person name="Sun H."/>
            <person name="Tritt A."/>
            <person name="Yoshinaga Y."/>
            <person name="Zwiers L.-H."/>
            <person name="Turgeon B."/>
            <person name="Goodwin S."/>
            <person name="Spatafora J."/>
            <person name="Crous P."/>
            <person name="Grigoriev I."/>
        </authorList>
    </citation>
    <scope>NUCLEOTIDE SEQUENCE</scope>
    <source>
        <strain evidence="4">CBS 113389</strain>
    </source>
</reference>
<gene>
    <name evidence="4" type="ORF">BDY17DRAFT_282133</name>
</gene>
<dbReference type="Gene3D" id="3.40.50.300">
    <property type="entry name" value="P-loop containing nucleotide triphosphate hydrolases"/>
    <property type="match status" value="1"/>
</dbReference>
<dbReference type="Pfam" id="PF12796">
    <property type="entry name" value="Ank_2"/>
    <property type="match status" value="1"/>
</dbReference>
<protein>
    <recommendedName>
        <fullName evidence="3">Nephrocystin 3-like N-terminal domain-containing protein</fullName>
    </recommendedName>
</protein>
<dbReference type="Gene3D" id="1.25.40.20">
    <property type="entry name" value="Ankyrin repeat-containing domain"/>
    <property type="match status" value="1"/>
</dbReference>
<dbReference type="GeneID" id="54473068"/>
<dbReference type="PANTHER" id="PTHR10039:SF16">
    <property type="entry name" value="GPI INOSITOL-DEACYLASE"/>
    <property type="match status" value="1"/>
</dbReference>
<accession>A0A6A6PNH4</accession>
<keyword evidence="1" id="KW-0677">Repeat</keyword>
<sequence length="721" mass="80341">MDPVSAIGLVTEVASIIQTLYDYGQAVKNAQKDIISLCGELTALKSTLALCAEYRNHASPGVDGSDFQKMLLRTRDILGDLAKAARPKSSGPGRVLQSLSWPFTAATVKEKLVALERLKTYFLMAFALENKTASEKLHENMQDLLTLVTEKQMEERQAESTSERRRLLDLIAPTSPDSMHHNACRPWRGTATGMWFCKGKLTKFLDHEDRILLLTGRSGSGKTTIMSRAIEEAKLYSEQHPNVSVAYFYCAYNDLSTRQARNILGSWVAQLAADNQSILDSFPLKLERNTDITTEHLEECLLAASREHRIVLLLDAINESTHGPDLVTSISRLTKESSKIQFILSATPHYPPIRQHLHIPTFNVSMSPKDIEQDIELYIRDQIAQHRVLSRVPAEEIVRVLRPKSEGMFRWVDCQLSFLTAQLTPNAVRAALQTLPGSLDSTYEATLRRVAPPHAALVKQALMWLSFCLRPLRLNELCEAVLFEEGQRSIDEGDRMDEPGDIVRKCITYLLMDPFRRTSGGVKQHQYRLLDYVSKLWAVHAGSVTLTPAETNLILFFFETQRQREGGNFAFWIQHLVPGAQRHDNPTAKSEPLYYAASYGLTDIVRILAESGRLTTNPHPRAGSGEWYVDKKGGRHDSTALQVACWRGHAEIVELLLAAGASPNSRDASGMSCVGAARKGGRKRIVGMLVEAGGKERGEASKGLAVRRVEERVPDTTGEGM</sequence>
<evidence type="ECO:0000256" key="2">
    <source>
        <dbReference type="PROSITE-ProRule" id="PRU00023"/>
    </source>
</evidence>
<organism evidence="4 5">
    <name type="scientific">Neohortaea acidophila</name>
    <dbReference type="NCBI Taxonomy" id="245834"/>
    <lineage>
        <taxon>Eukaryota</taxon>
        <taxon>Fungi</taxon>
        <taxon>Dikarya</taxon>
        <taxon>Ascomycota</taxon>
        <taxon>Pezizomycotina</taxon>
        <taxon>Dothideomycetes</taxon>
        <taxon>Dothideomycetidae</taxon>
        <taxon>Mycosphaerellales</taxon>
        <taxon>Teratosphaeriaceae</taxon>
        <taxon>Neohortaea</taxon>
    </lineage>
</organism>
<evidence type="ECO:0000256" key="1">
    <source>
        <dbReference type="ARBA" id="ARBA00022737"/>
    </source>
</evidence>
<dbReference type="PANTHER" id="PTHR10039">
    <property type="entry name" value="AMELOGENIN"/>
    <property type="match status" value="1"/>
</dbReference>
<dbReference type="SMART" id="SM00248">
    <property type="entry name" value="ANK"/>
    <property type="match status" value="2"/>
</dbReference>
<evidence type="ECO:0000313" key="4">
    <source>
        <dbReference type="EMBL" id="KAF2481619.1"/>
    </source>
</evidence>
<dbReference type="EMBL" id="MU001637">
    <property type="protein sequence ID" value="KAF2481619.1"/>
    <property type="molecule type" value="Genomic_DNA"/>
</dbReference>
<dbReference type="InterPro" id="IPR027417">
    <property type="entry name" value="P-loop_NTPase"/>
</dbReference>
<evidence type="ECO:0000313" key="5">
    <source>
        <dbReference type="Proteomes" id="UP000799767"/>
    </source>
</evidence>
<dbReference type="SUPFAM" id="SSF48403">
    <property type="entry name" value="Ankyrin repeat"/>
    <property type="match status" value="1"/>
</dbReference>
<keyword evidence="5" id="KW-1185">Reference proteome</keyword>
<feature type="repeat" description="ANK" evidence="2">
    <location>
        <begin position="636"/>
        <end position="668"/>
    </location>
</feature>
<dbReference type="PROSITE" id="PS50088">
    <property type="entry name" value="ANK_REPEAT"/>
    <property type="match status" value="1"/>
</dbReference>
<dbReference type="SUPFAM" id="SSF52540">
    <property type="entry name" value="P-loop containing nucleoside triphosphate hydrolases"/>
    <property type="match status" value="1"/>
</dbReference>
<dbReference type="InterPro" id="IPR002110">
    <property type="entry name" value="Ankyrin_rpt"/>
</dbReference>
<dbReference type="InterPro" id="IPR036770">
    <property type="entry name" value="Ankyrin_rpt-contain_sf"/>
</dbReference>
<dbReference type="PROSITE" id="PS50297">
    <property type="entry name" value="ANK_REP_REGION"/>
    <property type="match status" value="1"/>
</dbReference>
<feature type="domain" description="Nephrocystin 3-like N-terminal" evidence="3">
    <location>
        <begin position="192"/>
        <end position="345"/>
    </location>
</feature>
<name>A0A6A6PNH4_9PEZI</name>
<dbReference type="AlphaFoldDB" id="A0A6A6PNH4"/>